<organism evidence="5 6">
    <name type="scientific">Devosia riboflavina</name>
    <dbReference type="NCBI Taxonomy" id="46914"/>
    <lineage>
        <taxon>Bacteria</taxon>
        <taxon>Pseudomonadati</taxon>
        <taxon>Pseudomonadota</taxon>
        <taxon>Alphaproteobacteria</taxon>
        <taxon>Hyphomicrobiales</taxon>
        <taxon>Devosiaceae</taxon>
        <taxon>Devosia</taxon>
    </lineage>
</organism>
<proteinExistence type="predicted"/>
<evidence type="ECO:0000256" key="1">
    <source>
        <dbReference type="ARBA" id="ARBA00023015"/>
    </source>
</evidence>
<dbReference type="SUPFAM" id="SSF46689">
    <property type="entry name" value="Homeodomain-like"/>
    <property type="match status" value="2"/>
</dbReference>
<dbReference type="AlphaFoldDB" id="A0A087M713"/>
<dbReference type="InterPro" id="IPR014710">
    <property type="entry name" value="RmlC-like_jellyroll"/>
</dbReference>
<evidence type="ECO:0000313" key="6">
    <source>
        <dbReference type="Proteomes" id="UP000028981"/>
    </source>
</evidence>
<protein>
    <submittedName>
        <fullName evidence="5">Transcriptional regulator</fullName>
    </submittedName>
</protein>
<dbReference type="PROSITE" id="PS01124">
    <property type="entry name" value="HTH_ARAC_FAMILY_2"/>
    <property type="match status" value="1"/>
</dbReference>
<dbReference type="EMBL" id="JQGC01000001">
    <property type="protein sequence ID" value="KFL32666.1"/>
    <property type="molecule type" value="Genomic_DNA"/>
</dbReference>
<evidence type="ECO:0000256" key="3">
    <source>
        <dbReference type="ARBA" id="ARBA00023163"/>
    </source>
</evidence>
<dbReference type="InterPro" id="IPR050204">
    <property type="entry name" value="AraC_XylS_family_regulators"/>
</dbReference>
<dbReference type="InterPro" id="IPR020449">
    <property type="entry name" value="Tscrpt_reg_AraC-type_HTH"/>
</dbReference>
<dbReference type="InterPro" id="IPR009057">
    <property type="entry name" value="Homeodomain-like_sf"/>
</dbReference>
<keyword evidence="2" id="KW-0238">DNA-binding</keyword>
<feature type="domain" description="HTH araC/xylS-type" evidence="4">
    <location>
        <begin position="182"/>
        <end position="280"/>
    </location>
</feature>
<dbReference type="OrthoDB" id="9816011at2"/>
<keyword evidence="3" id="KW-0804">Transcription</keyword>
<evidence type="ECO:0000259" key="4">
    <source>
        <dbReference type="PROSITE" id="PS01124"/>
    </source>
</evidence>
<dbReference type="PANTHER" id="PTHR46796">
    <property type="entry name" value="HTH-TYPE TRANSCRIPTIONAL ACTIVATOR RHAS-RELATED"/>
    <property type="match status" value="1"/>
</dbReference>
<dbReference type="Proteomes" id="UP000028981">
    <property type="component" value="Unassembled WGS sequence"/>
</dbReference>
<dbReference type="STRING" id="46914.JP75_00455"/>
<dbReference type="Gene3D" id="2.60.120.10">
    <property type="entry name" value="Jelly Rolls"/>
    <property type="match status" value="1"/>
</dbReference>
<accession>A0A087M713</accession>
<dbReference type="InterPro" id="IPR018060">
    <property type="entry name" value="HTH_AraC"/>
</dbReference>
<keyword evidence="6" id="KW-1185">Reference proteome</keyword>
<dbReference type="PRINTS" id="PR00032">
    <property type="entry name" value="HTHARAC"/>
</dbReference>
<dbReference type="RefSeq" id="WP_035077629.1">
    <property type="nucleotide sequence ID" value="NZ_JQGC01000001.1"/>
</dbReference>
<dbReference type="Pfam" id="PF12833">
    <property type="entry name" value="HTH_18"/>
    <property type="match status" value="1"/>
</dbReference>
<dbReference type="Gene3D" id="1.10.10.60">
    <property type="entry name" value="Homeodomain-like"/>
    <property type="match status" value="2"/>
</dbReference>
<dbReference type="SUPFAM" id="SSF51182">
    <property type="entry name" value="RmlC-like cupins"/>
    <property type="match status" value="1"/>
</dbReference>
<keyword evidence="1" id="KW-0805">Transcription regulation</keyword>
<comment type="caution">
    <text evidence="5">The sequence shown here is derived from an EMBL/GenBank/DDBJ whole genome shotgun (WGS) entry which is preliminary data.</text>
</comment>
<dbReference type="SMART" id="SM00342">
    <property type="entry name" value="HTH_ARAC"/>
    <property type="match status" value="1"/>
</dbReference>
<name>A0A087M713_9HYPH</name>
<reference evidence="5 6" key="1">
    <citation type="submission" date="2014-08" db="EMBL/GenBank/DDBJ databases">
        <authorList>
            <person name="Hassan Y.I."/>
            <person name="Lepp D."/>
            <person name="Zhou T."/>
        </authorList>
    </citation>
    <scope>NUCLEOTIDE SEQUENCE [LARGE SCALE GENOMIC DNA]</scope>
    <source>
        <strain evidence="5 6">IFO13584</strain>
    </source>
</reference>
<sequence>MKPYLEKLRTDVGASWAMLNRRLEEGIPFQWHHHPEMELTMTLNSRGQRFIGDHAGSYDHGDLVLVGANLPHSWYSTDRLDPNEPHIALVLWFGQDWLEDLADSAVELRPLRDLVIRSRTGLKFSTELADELRPQYEALIDQPPEARLLGLLQVLLRLAHDDGAIALSSVHETAAGPRDRIDRVLDHIHSNYSEEVRLETLAEIAALSVSGLHRLFRKHTQSTVSDYLIRLRIADACARLSGTSQPIQHIAVEVGYGALANFNRHFRRLRGMTPREYRKHFSRRL</sequence>
<dbReference type="GO" id="GO:0043565">
    <property type="term" value="F:sequence-specific DNA binding"/>
    <property type="evidence" value="ECO:0007669"/>
    <property type="project" value="InterPro"/>
</dbReference>
<dbReference type="GO" id="GO:0003700">
    <property type="term" value="F:DNA-binding transcription factor activity"/>
    <property type="evidence" value="ECO:0007669"/>
    <property type="project" value="InterPro"/>
</dbReference>
<gene>
    <name evidence="5" type="ORF">JP75_00455</name>
</gene>
<evidence type="ECO:0000256" key="2">
    <source>
        <dbReference type="ARBA" id="ARBA00023125"/>
    </source>
</evidence>
<evidence type="ECO:0000313" key="5">
    <source>
        <dbReference type="EMBL" id="KFL32666.1"/>
    </source>
</evidence>
<dbReference type="InterPro" id="IPR011051">
    <property type="entry name" value="RmlC_Cupin_sf"/>
</dbReference>